<accession>A0A8H6MS70</accession>
<organism evidence="2 3">
    <name type="scientific">Colletotrichum musicola</name>
    <dbReference type="NCBI Taxonomy" id="2175873"/>
    <lineage>
        <taxon>Eukaryota</taxon>
        <taxon>Fungi</taxon>
        <taxon>Dikarya</taxon>
        <taxon>Ascomycota</taxon>
        <taxon>Pezizomycotina</taxon>
        <taxon>Sordariomycetes</taxon>
        <taxon>Hypocreomycetidae</taxon>
        <taxon>Glomerellales</taxon>
        <taxon>Glomerellaceae</taxon>
        <taxon>Colletotrichum</taxon>
        <taxon>Colletotrichum orchidearum species complex</taxon>
    </lineage>
</organism>
<dbReference type="Proteomes" id="UP000639643">
    <property type="component" value="Unassembled WGS sequence"/>
</dbReference>
<evidence type="ECO:0000313" key="2">
    <source>
        <dbReference type="EMBL" id="KAF6806313.1"/>
    </source>
</evidence>
<sequence>MEPSKSGARPSGENRDSSQQPSPPNVDAPEPKGERIQPDSPDPQPPIDDYYIEEDFDEQYGVGKFLHITKHRPKPPYGSPLYPYLEWVDVKSLGMQMEDADISRTSAVFDWKPSNYNPDYESSKPNNFTLEIAELISGDTEDGNLVLRCKVIKESSAWTRLKEALMGRPAPQSDQEEDEQPVDLSDTVVAKTARADMDYCLEAAAYEKLKLVNCHGEPWLAPAYYGTYTTRIQTANPGLKGKVRHVGLILMEHIDGQSMGSYCPIDDEDVLHPNVFATIRVGSEDLKLDEKLRLTLLQRCRQRNANNSTSNQPNQMRPFLLPN</sequence>
<proteinExistence type="predicted"/>
<gene>
    <name evidence="2" type="ORF">CMUS01_14395</name>
</gene>
<feature type="compositionally biased region" description="Polar residues" evidence="1">
    <location>
        <begin position="304"/>
        <end position="315"/>
    </location>
</feature>
<name>A0A8H6MS70_9PEZI</name>
<dbReference type="AlphaFoldDB" id="A0A8H6MS70"/>
<feature type="region of interest" description="Disordered" evidence="1">
    <location>
        <begin position="303"/>
        <end position="323"/>
    </location>
</feature>
<dbReference type="EMBL" id="WIGM01001030">
    <property type="protein sequence ID" value="KAF6806313.1"/>
    <property type="molecule type" value="Genomic_DNA"/>
</dbReference>
<evidence type="ECO:0000256" key="1">
    <source>
        <dbReference type="SAM" id="MobiDB-lite"/>
    </source>
</evidence>
<protein>
    <submittedName>
        <fullName evidence="2">Uncharacterized protein</fullName>
    </submittedName>
</protein>
<dbReference type="OrthoDB" id="4846833at2759"/>
<evidence type="ECO:0000313" key="3">
    <source>
        <dbReference type="Proteomes" id="UP000639643"/>
    </source>
</evidence>
<reference evidence="2" key="1">
    <citation type="journal article" date="2020" name="Phytopathology">
        <title>Genome Sequence Resources of Colletotrichum truncatum, C. plurivorum, C. musicola, and C. sojae: Four Species Pathogenic to Soybean (Glycine max).</title>
        <authorList>
            <person name="Rogerio F."/>
            <person name="Boufleur T.R."/>
            <person name="Ciampi-Guillardi M."/>
            <person name="Sukno S.A."/>
            <person name="Thon M.R."/>
            <person name="Massola Junior N.S."/>
            <person name="Baroncelli R."/>
        </authorList>
    </citation>
    <scope>NUCLEOTIDE SEQUENCE</scope>
    <source>
        <strain evidence="2">LFN0074</strain>
    </source>
</reference>
<feature type="region of interest" description="Disordered" evidence="1">
    <location>
        <begin position="1"/>
        <end position="50"/>
    </location>
</feature>
<comment type="caution">
    <text evidence="2">The sequence shown here is derived from an EMBL/GenBank/DDBJ whole genome shotgun (WGS) entry which is preliminary data.</text>
</comment>
<keyword evidence="3" id="KW-1185">Reference proteome</keyword>